<dbReference type="Pfam" id="PF13359">
    <property type="entry name" value="DDE_Tnp_4"/>
    <property type="match status" value="1"/>
</dbReference>
<evidence type="ECO:0000259" key="9">
    <source>
        <dbReference type="Pfam" id="PF13359"/>
    </source>
</evidence>
<evidence type="ECO:0000313" key="10">
    <source>
        <dbReference type="EMBL" id="SOQ47380.1"/>
    </source>
</evidence>
<keyword evidence="4" id="KW-0540">Nuclease</keyword>
<feature type="signal peptide" evidence="8">
    <location>
        <begin position="1"/>
        <end position="21"/>
    </location>
</feature>
<dbReference type="GO" id="GO:0004518">
    <property type="term" value="F:nuclease activity"/>
    <property type="evidence" value="ECO:0007669"/>
    <property type="project" value="UniProtKB-KW"/>
</dbReference>
<evidence type="ECO:0000256" key="6">
    <source>
        <dbReference type="ARBA" id="ARBA00022801"/>
    </source>
</evidence>
<dbReference type="InterPro" id="IPR045249">
    <property type="entry name" value="HARBI1-like"/>
</dbReference>
<gene>
    <name evidence="10" type="ORF">SFRICE_032173</name>
</gene>
<comment type="similarity">
    <text evidence="3">Belongs to the HARBI1 family.</text>
</comment>
<dbReference type="GO" id="GO:0046872">
    <property type="term" value="F:metal ion binding"/>
    <property type="evidence" value="ECO:0007669"/>
    <property type="project" value="UniProtKB-KW"/>
</dbReference>
<keyword evidence="6" id="KW-0378">Hydrolase</keyword>
<dbReference type="GO" id="GO:0005634">
    <property type="term" value="C:nucleus"/>
    <property type="evidence" value="ECO:0007669"/>
    <property type="project" value="UniProtKB-SubCell"/>
</dbReference>
<feature type="chain" id="PRO_5013587875" evidence="8">
    <location>
        <begin position="22"/>
        <end position="421"/>
    </location>
</feature>
<dbReference type="PANTHER" id="PTHR22930">
    <property type="match status" value="1"/>
</dbReference>
<feature type="domain" description="DDE Tnp4" evidence="9">
    <location>
        <begin position="176"/>
        <end position="340"/>
    </location>
</feature>
<evidence type="ECO:0000256" key="1">
    <source>
        <dbReference type="ARBA" id="ARBA00001968"/>
    </source>
</evidence>
<dbReference type="AlphaFoldDB" id="A0A2H1W2P9"/>
<keyword evidence="7" id="KW-0539">Nucleus</keyword>
<evidence type="ECO:0000256" key="2">
    <source>
        <dbReference type="ARBA" id="ARBA00004123"/>
    </source>
</evidence>
<protein>
    <submittedName>
        <fullName evidence="10">SFRICE_032173</fullName>
    </submittedName>
</protein>
<evidence type="ECO:0000256" key="7">
    <source>
        <dbReference type="ARBA" id="ARBA00023242"/>
    </source>
</evidence>
<keyword evidence="5" id="KW-0479">Metal-binding</keyword>
<name>A0A2H1W2P9_SPOFR</name>
<sequence length="421" mass="49074">MFPNEELFLLLLFFKCLLVKQKKIQKSKCKRSKWTKKWLLNRKFHSHIHLLKDLRDDPSDWRNYLRMEENAYSELLRLVTPLIQRQNTVMRESISPHERLTATLRFLATGRSYQDLRFSVAISEQALSKIIPDTCRAIFTVLRNEYMKIPSSQEEWKQIAHDFEQKWNFPHCLGAVDGKHVRIIPPPGSGSYFYNYKGFHSMVLMAVVNANYEFIVCEFGINGRNSDGGVIEQTKFYDKLRNNSLHIPDPELLNHSNKILNYVFIGDEAFALTPNFLKPFNQRELTNERKIFNYRLSRARRIVENAFGILASRFRIFHTSINLSPGNIDIVVMTCCVLHNFLRKKYSTTYTPSNTLDFEDTIQGTLTSGLRADSSHLLELQGGHYRNISQDAKATREEFSNYFNNEGTVSWQNAMCNINTT</sequence>
<dbReference type="EMBL" id="ODYU01005954">
    <property type="protein sequence ID" value="SOQ47380.1"/>
    <property type="molecule type" value="Genomic_DNA"/>
</dbReference>
<dbReference type="InterPro" id="IPR027806">
    <property type="entry name" value="HARBI1_dom"/>
</dbReference>
<comment type="subcellular location">
    <subcellularLocation>
        <location evidence="2">Nucleus</location>
    </subcellularLocation>
</comment>
<proteinExistence type="inferred from homology"/>
<evidence type="ECO:0000256" key="8">
    <source>
        <dbReference type="SAM" id="SignalP"/>
    </source>
</evidence>
<evidence type="ECO:0000256" key="4">
    <source>
        <dbReference type="ARBA" id="ARBA00022722"/>
    </source>
</evidence>
<organism evidence="10">
    <name type="scientific">Spodoptera frugiperda</name>
    <name type="common">Fall armyworm</name>
    <dbReference type="NCBI Taxonomy" id="7108"/>
    <lineage>
        <taxon>Eukaryota</taxon>
        <taxon>Metazoa</taxon>
        <taxon>Ecdysozoa</taxon>
        <taxon>Arthropoda</taxon>
        <taxon>Hexapoda</taxon>
        <taxon>Insecta</taxon>
        <taxon>Pterygota</taxon>
        <taxon>Neoptera</taxon>
        <taxon>Endopterygota</taxon>
        <taxon>Lepidoptera</taxon>
        <taxon>Glossata</taxon>
        <taxon>Ditrysia</taxon>
        <taxon>Noctuoidea</taxon>
        <taxon>Noctuidae</taxon>
        <taxon>Amphipyrinae</taxon>
        <taxon>Spodoptera</taxon>
    </lineage>
</organism>
<evidence type="ECO:0000256" key="3">
    <source>
        <dbReference type="ARBA" id="ARBA00006958"/>
    </source>
</evidence>
<dbReference type="GO" id="GO:0016787">
    <property type="term" value="F:hydrolase activity"/>
    <property type="evidence" value="ECO:0007669"/>
    <property type="project" value="UniProtKB-KW"/>
</dbReference>
<accession>A0A2H1W2P9</accession>
<comment type="cofactor">
    <cofactor evidence="1">
        <name>a divalent metal cation</name>
        <dbReference type="ChEBI" id="CHEBI:60240"/>
    </cofactor>
</comment>
<dbReference type="PANTHER" id="PTHR22930:SF284">
    <property type="entry name" value="DDE TNP4 DOMAIN-CONTAINING PROTEIN"/>
    <property type="match status" value="1"/>
</dbReference>
<keyword evidence="8" id="KW-0732">Signal</keyword>
<reference evidence="10" key="1">
    <citation type="submission" date="2016-07" db="EMBL/GenBank/DDBJ databases">
        <authorList>
            <person name="Bretaudeau A."/>
        </authorList>
    </citation>
    <scope>NUCLEOTIDE SEQUENCE</scope>
    <source>
        <strain evidence="10">Rice</strain>
        <tissue evidence="10">Whole body</tissue>
    </source>
</reference>
<evidence type="ECO:0000256" key="5">
    <source>
        <dbReference type="ARBA" id="ARBA00022723"/>
    </source>
</evidence>